<reference evidence="2 3" key="1">
    <citation type="submission" date="2021-09" db="EMBL/GenBank/DDBJ databases">
        <title>Genome sequencing and assembly of Chryseobacterium sp. RG1.</title>
        <authorList>
            <person name="Chhetri G."/>
        </authorList>
    </citation>
    <scope>NUCLEOTIDE SEQUENCE [LARGE SCALE GENOMIC DNA]</scope>
    <source>
        <strain evidence="2 3">RG1</strain>
    </source>
</reference>
<feature type="compositionally biased region" description="Basic and acidic residues" evidence="1">
    <location>
        <begin position="90"/>
        <end position="104"/>
    </location>
</feature>
<proteinExistence type="predicted"/>
<organism evidence="2 3">
    <name type="scientific">Chryseobacterium tagetis</name>
    <dbReference type="NCBI Taxonomy" id="2801334"/>
    <lineage>
        <taxon>Bacteria</taxon>
        <taxon>Pseudomonadati</taxon>
        <taxon>Bacteroidota</taxon>
        <taxon>Flavobacteriia</taxon>
        <taxon>Flavobacteriales</taxon>
        <taxon>Weeksellaceae</taxon>
        <taxon>Chryseobacterium group</taxon>
        <taxon>Chryseobacterium</taxon>
    </lineage>
</organism>
<dbReference type="InterPro" id="IPR022385">
    <property type="entry name" value="Rhs_assc_core"/>
</dbReference>
<evidence type="ECO:0000313" key="3">
    <source>
        <dbReference type="Proteomes" id="UP000618240"/>
    </source>
</evidence>
<dbReference type="InterPro" id="IPR050708">
    <property type="entry name" value="T6SS_VgrG/RHS"/>
</dbReference>
<sequence length="124" mass="13993">MQESGMYDYGARFYMPDLGRWGVVDPLAETSRRWSPYTYAYNNPIRFIDPDGRDPIDYVNEKGKKIGTDGTDVEGTLMITNKQDQTAIKAAEKKGEHISTDKLSELNSDMVVPPDGRLKESLNV</sequence>
<gene>
    <name evidence="2" type="ORF">JI747_003300</name>
</gene>
<keyword evidence="3" id="KW-1185">Reference proteome</keyword>
<comment type="caution">
    <text evidence="2">The sequence shown here is derived from an EMBL/GenBank/DDBJ whole genome shotgun (WGS) entry which is preliminary data.</text>
</comment>
<dbReference type="NCBIfam" id="TIGR03696">
    <property type="entry name" value="Rhs_assc_core"/>
    <property type="match status" value="1"/>
</dbReference>
<accession>A0ABS7ZX96</accession>
<dbReference type="EMBL" id="JAERSE020000001">
    <property type="protein sequence ID" value="MCA6066190.1"/>
    <property type="molecule type" value="Genomic_DNA"/>
</dbReference>
<name>A0ABS7ZX96_9FLAO</name>
<feature type="region of interest" description="Disordered" evidence="1">
    <location>
        <begin position="90"/>
        <end position="124"/>
    </location>
</feature>
<dbReference type="Proteomes" id="UP000618240">
    <property type="component" value="Unassembled WGS sequence"/>
</dbReference>
<dbReference type="PANTHER" id="PTHR32305:SF15">
    <property type="entry name" value="PROTEIN RHSA-RELATED"/>
    <property type="match status" value="1"/>
</dbReference>
<evidence type="ECO:0000256" key="1">
    <source>
        <dbReference type="SAM" id="MobiDB-lite"/>
    </source>
</evidence>
<dbReference type="Gene3D" id="2.180.10.10">
    <property type="entry name" value="RHS repeat-associated core"/>
    <property type="match status" value="1"/>
</dbReference>
<evidence type="ECO:0000313" key="2">
    <source>
        <dbReference type="EMBL" id="MCA6066190.1"/>
    </source>
</evidence>
<dbReference type="PANTHER" id="PTHR32305">
    <property type="match status" value="1"/>
</dbReference>
<protein>
    <submittedName>
        <fullName evidence="2">RHS repeat-associated core domain-containing protein</fullName>
    </submittedName>
</protein>